<proteinExistence type="predicted"/>
<evidence type="ECO:0000313" key="1">
    <source>
        <dbReference type="EMBL" id="SUZ53680.1"/>
    </source>
</evidence>
<protein>
    <submittedName>
        <fullName evidence="1">Uncharacterized protein</fullName>
    </submittedName>
</protein>
<dbReference type="AlphaFoldDB" id="A0A381NGG9"/>
<sequence length="146" mass="16122">MDLDITNWSGEGAFTQVLIDAFQGLASIAGARVEDASSARSDVEYNFVSNEVFVRFRTRDRTVRAKMLGIVPVIRTVSETVMKLTDLECTLGDIAGVGPPDYADEGMLQYLRTERVVPPYQTRGYKLVELVRVYEVGTAPRAPEGS</sequence>
<dbReference type="EMBL" id="UINC01000343">
    <property type="protein sequence ID" value="SUZ53680.1"/>
    <property type="molecule type" value="Genomic_DNA"/>
</dbReference>
<name>A0A381NGG9_9ZZZZ</name>
<gene>
    <name evidence="1" type="ORF">METZ01_LOCUS6534</name>
</gene>
<organism evidence="1">
    <name type="scientific">marine metagenome</name>
    <dbReference type="NCBI Taxonomy" id="408172"/>
    <lineage>
        <taxon>unclassified sequences</taxon>
        <taxon>metagenomes</taxon>
        <taxon>ecological metagenomes</taxon>
    </lineage>
</organism>
<reference evidence="1" key="1">
    <citation type="submission" date="2018-05" db="EMBL/GenBank/DDBJ databases">
        <authorList>
            <person name="Lanie J.A."/>
            <person name="Ng W.-L."/>
            <person name="Kazmierczak K.M."/>
            <person name="Andrzejewski T.M."/>
            <person name="Davidsen T.M."/>
            <person name="Wayne K.J."/>
            <person name="Tettelin H."/>
            <person name="Glass J.I."/>
            <person name="Rusch D."/>
            <person name="Podicherti R."/>
            <person name="Tsui H.-C.T."/>
            <person name="Winkler M.E."/>
        </authorList>
    </citation>
    <scope>NUCLEOTIDE SEQUENCE</scope>
</reference>
<accession>A0A381NGG9</accession>